<evidence type="ECO:0000256" key="7">
    <source>
        <dbReference type="PIRNR" id="PIRNR001488"/>
    </source>
</evidence>
<evidence type="ECO:0000259" key="10">
    <source>
        <dbReference type="PROSITE" id="PS51352"/>
    </source>
</evidence>
<dbReference type="GO" id="GO:0016491">
    <property type="term" value="F:oxidoreductase activity"/>
    <property type="evidence" value="ECO:0007669"/>
    <property type="project" value="InterPro"/>
</dbReference>
<evidence type="ECO:0000256" key="4">
    <source>
        <dbReference type="ARBA" id="ARBA00022764"/>
    </source>
</evidence>
<dbReference type="Proteomes" id="UP000474778">
    <property type="component" value="Unassembled WGS sequence"/>
</dbReference>
<dbReference type="InterPro" id="IPR013766">
    <property type="entry name" value="Thioredoxin_domain"/>
</dbReference>
<comment type="caution">
    <text evidence="11">The sequence shown here is derived from an EMBL/GenBank/DDBJ whole genome shotgun (WGS) entry which is preliminary data.</text>
</comment>
<feature type="chain" id="PRO_5026707333" description="Thiol:disulfide interchange protein" evidence="9">
    <location>
        <begin position="26"/>
        <end position="210"/>
    </location>
</feature>
<dbReference type="AlphaFoldDB" id="A0A6L7I179"/>
<evidence type="ECO:0000256" key="2">
    <source>
        <dbReference type="ARBA" id="ARBA00005791"/>
    </source>
</evidence>
<reference evidence="11 12" key="1">
    <citation type="submission" date="2019-12" db="EMBL/GenBank/DDBJ databases">
        <title>Shewanella insulae sp. nov., isolated from a tidal flat.</title>
        <authorList>
            <person name="Yoon J.-H."/>
        </authorList>
    </citation>
    <scope>NUCLEOTIDE SEQUENCE [LARGE SCALE GENOMIC DNA]</scope>
    <source>
        <strain evidence="11 12">JBTF-M18</strain>
    </source>
</reference>
<dbReference type="Gene3D" id="3.40.30.10">
    <property type="entry name" value="Glutaredoxin"/>
    <property type="match status" value="1"/>
</dbReference>
<comment type="subcellular location">
    <subcellularLocation>
        <location evidence="1 7">Periplasm</location>
    </subcellularLocation>
</comment>
<evidence type="ECO:0000256" key="1">
    <source>
        <dbReference type="ARBA" id="ARBA00004418"/>
    </source>
</evidence>
<proteinExistence type="inferred from homology"/>
<evidence type="ECO:0000313" key="12">
    <source>
        <dbReference type="Proteomes" id="UP000474778"/>
    </source>
</evidence>
<dbReference type="InterPro" id="IPR001853">
    <property type="entry name" value="DSBA-like_thioredoxin_dom"/>
</dbReference>
<dbReference type="InterPro" id="IPR036249">
    <property type="entry name" value="Thioredoxin-like_sf"/>
</dbReference>
<evidence type="ECO:0000256" key="9">
    <source>
        <dbReference type="SAM" id="SignalP"/>
    </source>
</evidence>
<dbReference type="PANTHER" id="PTHR35891:SF2">
    <property type="entry name" value="THIOL:DISULFIDE INTERCHANGE PROTEIN DSBA"/>
    <property type="match status" value="1"/>
</dbReference>
<dbReference type="GO" id="GO:0042597">
    <property type="term" value="C:periplasmic space"/>
    <property type="evidence" value="ECO:0007669"/>
    <property type="project" value="UniProtKB-SubCell"/>
</dbReference>
<evidence type="ECO:0000256" key="5">
    <source>
        <dbReference type="ARBA" id="ARBA00023157"/>
    </source>
</evidence>
<dbReference type="CDD" id="cd03019">
    <property type="entry name" value="DsbA_DsbA"/>
    <property type="match status" value="1"/>
</dbReference>
<evidence type="ECO:0000256" key="6">
    <source>
        <dbReference type="ARBA" id="ARBA00023284"/>
    </source>
</evidence>
<name>A0A6L7I179_9GAMM</name>
<keyword evidence="12" id="KW-1185">Reference proteome</keyword>
<protein>
    <recommendedName>
        <fullName evidence="7">Thiol:disulfide interchange protein</fullName>
    </recommendedName>
</protein>
<gene>
    <name evidence="11" type="ORF">GNT65_10700</name>
</gene>
<evidence type="ECO:0000256" key="3">
    <source>
        <dbReference type="ARBA" id="ARBA00022729"/>
    </source>
</evidence>
<keyword evidence="3 9" id="KW-0732">Signal</keyword>
<feature type="signal peptide" evidence="9">
    <location>
        <begin position="1"/>
        <end position="25"/>
    </location>
</feature>
<evidence type="ECO:0000313" key="11">
    <source>
        <dbReference type="EMBL" id="MXR69138.1"/>
    </source>
</evidence>
<evidence type="ECO:0000256" key="8">
    <source>
        <dbReference type="PIRSR" id="PIRSR001488-1"/>
    </source>
</evidence>
<dbReference type="Pfam" id="PF01323">
    <property type="entry name" value="DSBA"/>
    <property type="match status" value="1"/>
</dbReference>
<dbReference type="InterPro" id="IPR050824">
    <property type="entry name" value="Thiol_disulfide_DsbA"/>
</dbReference>
<keyword evidence="5 7" id="KW-1015">Disulfide bond</keyword>
<dbReference type="RefSeq" id="WP_160796032.1">
    <property type="nucleotide sequence ID" value="NZ_WRPA01000008.1"/>
</dbReference>
<comment type="similarity">
    <text evidence="2">Belongs to the thioredoxin family. DsbA subfamily.</text>
</comment>
<feature type="disulfide bond" description="Redox-active" evidence="8">
    <location>
        <begin position="57"/>
        <end position="60"/>
    </location>
</feature>
<feature type="domain" description="Thioredoxin" evidence="10">
    <location>
        <begin position="14"/>
        <end position="208"/>
    </location>
</feature>
<dbReference type="PROSITE" id="PS51352">
    <property type="entry name" value="THIOREDOXIN_2"/>
    <property type="match status" value="1"/>
</dbReference>
<dbReference type="PANTHER" id="PTHR35891">
    <property type="entry name" value="THIOL:DISULFIDE INTERCHANGE PROTEIN DSBA"/>
    <property type="match status" value="1"/>
</dbReference>
<dbReference type="PIRSF" id="PIRSF001488">
    <property type="entry name" value="Tdi_protein"/>
    <property type="match status" value="1"/>
</dbReference>
<keyword evidence="4 7" id="KW-0574">Periplasm</keyword>
<dbReference type="InterPro" id="IPR023205">
    <property type="entry name" value="DsbA/DsbL"/>
</dbReference>
<accession>A0A6L7I179</accession>
<organism evidence="11 12">
    <name type="scientific">Shewanella insulae</name>
    <dbReference type="NCBI Taxonomy" id="2681496"/>
    <lineage>
        <taxon>Bacteria</taxon>
        <taxon>Pseudomonadati</taxon>
        <taxon>Pseudomonadota</taxon>
        <taxon>Gammaproteobacteria</taxon>
        <taxon>Alteromonadales</taxon>
        <taxon>Shewanellaceae</taxon>
        <taxon>Shewanella</taxon>
    </lineage>
</organism>
<keyword evidence="6" id="KW-0676">Redox-active center</keyword>
<dbReference type="SUPFAM" id="SSF52833">
    <property type="entry name" value="Thioredoxin-like"/>
    <property type="match status" value="1"/>
</dbReference>
<dbReference type="EMBL" id="WRPA01000008">
    <property type="protein sequence ID" value="MXR69138.1"/>
    <property type="molecule type" value="Genomic_DNA"/>
</dbReference>
<sequence length="210" mass="23476">MKRVVNLCRFISLLFIALVTFQVSAQAKYVEGVDYMKVAGIPEVNQPVVREFFSYNCPHCYRQDALITSAVAKLKAELGDKLAFERTPVAGGRPAWQLSQEAYYLAKKFHVTEQAHGNLFKRIHEGDGAFKRQEELSQFFVEQGLSKAEIDKALASVDNKLAIADYDTQAQLSGIRGVPSLLVNGKYLVSNKQRSPEELADLLAYLSTLK</sequence>